<dbReference type="GO" id="GO:0006888">
    <property type="term" value="P:endoplasmic reticulum to Golgi vesicle-mediated transport"/>
    <property type="evidence" value="ECO:0007669"/>
    <property type="project" value="TreeGrafter"/>
</dbReference>
<evidence type="ECO:0000256" key="2">
    <source>
        <dbReference type="ARBA" id="ARBA00004347"/>
    </source>
</evidence>
<evidence type="ECO:0000256" key="12">
    <source>
        <dbReference type="ARBA" id="ARBA00023329"/>
    </source>
</evidence>
<evidence type="ECO:0000256" key="13">
    <source>
        <dbReference type="ARBA" id="ARBA00025582"/>
    </source>
</evidence>
<keyword evidence="8" id="KW-0931">ER-Golgi transport</keyword>
<comment type="similarity">
    <text evidence="3">Belongs to the COPE family.</text>
</comment>
<evidence type="ECO:0000313" key="15">
    <source>
        <dbReference type="EMBL" id="JAC30186.1"/>
    </source>
</evidence>
<dbReference type="SMART" id="SM00028">
    <property type="entry name" value="TPR"/>
    <property type="match status" value="1"/>
</dbReference>
<name>A0A023G7L8_AMBTT</name>
<dbReference type="AlphaFoldDB" id="A0A023G7L8"/>
<dbReference type="GO" id="GO:0015031">
    <property type="term" value="P:protein transport"/>
    <property type="evidence" value="ECO:0007669"/>
    <property type="project" value="UniProtKB-KW"/>
</dbReference>
<evidence type="ECO:0000256" key="9">
    <source>
        <dbReference type="ARBA" id="ARBA00022927"/>
    </source>
</evidence>
<evidence type="ECO:0000256" key="5">
    <source>
        <dbReference type="ARBA" id="ARBA00015828"/>
    </source>
</evidence>
<dbReference type="GO" id="GO:0030126">
    <property type="term" value="C:COPI vesicle coat"/>
    <property type="evidence" value="ECO:0007669"/>
    <property type="project" value="TreeGrafter"/>
</dbReference>
<evidence type="ECO:0000256" key="3">
    <source>
        <dbReference type="ARBA" id="ARBA00008827"/>
    </source>
</evidence>
<keyword evidence="7" id="KW-0963">Cytoplasm</keyword>
<evidence type="ECO:0000256" key="8">
    <source>
        <dbReference type="ARBA" id="ARBA00022892"/>
    </source>
</evidence>
<dbReference type="GO" id="GO:0006890">
    <property type="term" value="P:retrograde vesicle-mediated transport, Golgi to endoplasmic reticulum"/>
    <property type="evidence" value="ECO:0007669"/>
    <property type="project" value="InterPro"/>
</dbReference>
<keyword evidence="6" id="KW-0813">Transport</keyword>
<sequence length="388" mass="44481">LRIKVQIFSLVSKAILRSCNVGLVLTLPNAETQSRINTLTVKQLIFSYFQQLASLSCRCCRCHGVRFDSYCLHFELFLKCLAFKVCNFITMSAQNQPDPLFDIRNAFYIGNYQYCITEAQKGKNVSPEHKLEKDVFLYRAYIAQRKYGVVLDEIRSMAPDELQCIRMLADYLSGDMARKDQVVKQLDQKLSKSLDVNNVILPLVAATIYYHELNYDAALRVLHQTESLECSALTLQCYLKLDRLDLARKELKRMQEKDDDATLTQLAQAWVNLYLGGDKLQEAFYIYQELAEKNAATPLLLNGQATAHIAQGKYEEAEALLQEAIEKDSNHVETLINMVVLSQHLGKSPEVTSRLLSQLRDTNNSHPFVKEYHSKEQEFDRLARQYAP</sequence>
<feature type="non-terminal residue" evidence="15">
    <location>
        <position position="1"/>
    </location>
</feature>
<dbReference type="PANTHER" id="PTHR10805">
    <property type="entry name" value="COATOMER SUBUNIT EPSILON"/>
    <property type="match status" value="1"/>
</dbReference>
<evidence type="ECO:0000256" key="4">
    <source>
        <dbReference type="ARBA" id="ARBA00011775"/>
    </source>
</evidence>
<keyword evidence="9" id="KW-0653">Protein transport</keyword>
<evidence type="ECO:0000256" key="11">
    <source>
        <dbReference type="ARBA" id="ARBA00023136"/>
    </source>
</evidence>
<proteinExistence type="evidence at transcript level"/>
<accession>A0A023G7L8</accession>
<evidence type="ECO:0000256" key="7">
    <source>
        <dbReference type="ARBA" id="ARBA00022490"/>
    </source>
</evidence>
<dbReference type="FunFam" id="1.25.40.10:FF:000140">
    <property type="entry name" value="Coatomer subunit epsilon"/>
    <property type="match status" value="1"/>
</dbReference>
<organism evidence="15">
    <name type="scientific">Amblyomma triste</name>
    <name type="common">Neotropical tick</name>
    <dbReference type="NCBI Taxonomy" id="251400"/>
    <lineage>
        <taxon>Eukaryota</taxon>
        <taxon>Metazoa</taxon>
        <taxon>Ecdysozoa</taxon>
        <taxon>Arthropoda</taxon>
        <taxon>Chelicerata</taxon>
        <taxon>Arachnida</taxon>
        <taxon>Acari</taxon>
        <taxon>Parasitiformes</taxon>
        <taxon>Ixodida</taxon>
        <taxon>Ixodoidea</taxon>
        <taxon>Ixodidae</taxon>
        <taxon>Amblyomminae</taxon>
        <taxon>Amblyomma</taxon>
    </lineage>
</organism>
<comment type="function">
    <text evidence="13">The coatomer is a cytosolic protein complex that binds to dilysine motifs and reversibly associates with Golgi non-clathrin-coated vesicles, which further mediate biosynthetic protein transport from the ER, via the Golgi up to the trans Golgi network. The coatomer complex is required for budding from Golgi membranes, and is essential for the retrograde Golgi-to-ER transport of dilysine-tagged proteins.</text>
</comment>
<protein>
    <recommendedName>
        <fullName evidence="5">Coatomer subunit epsilon</fullName>
    </recommendedName>
    <alternativeName>
        <fullName evidence="14">Epsilon-coat protein</fullName>
    </alternativeName>
</protein>
<comment type="subunit">
    <text evidence="4">Oligomeric complex that consists of at least the alpha, beta, beta', gamma, delta, epsilon and zeta subunits.</text>
</comment>
<comment type="subcellular location">
    <subcellularLocation>
        <location evidence="2">Cytoplasmic vesicle</location>
        <location evidence="2">COPI-coated vesicle membrane</location>
        <topology evidence="2">Peripheral membrane protein</topology>
        <orientation evidence="2">Cytoplasmic side</orientation>
    </subcellularLocation>
    <subcellularLocation>
        <location evidence="1">Golgi apparatus membrane</location>
        <topology evidence="1">Peripheral membrane protein</topology>
        <orientation evidence="1">Cytoplasmic side</orientation>
    </subcellularLocation>
</comment>
<reference evidence="15" key="1">
    <citation type="submission" date="2014-03" db="EMBL/GenBank/DDBJ databases">
        <title>The sialotranscriptome of Amblyomma triste, Amblyomma parvum and Amblyomma cajennense ticks, uncovered by 454-based RNA-seq.</title>
        <authorList>
            <person name="Garcia G.R."/>
            <person name="Gardinassi L.G."/>
            <person name="Ribeiro J.M."/>
            <person name="Anatriello E."/>
            <person name="Ferreira B.R."/>
            <person name="Moreira H.N."/>
            <person name="Mafra C."/>
            <person name="Olegario M.M."/>
            <person name="Szabo P.J."/>
            <person name="Miranda-Santos I.K."/>
            <person name="Maruyama S.R."/>
        </authorList>
    </citation>
    <scope>NUCLEOTIDE SEQUENCE</scope>
    <source>
        <strain evidence="15">Mato Grasso do Sul</strain>
        <tissue evidence="15">Salivary glands</tissue>
    </source>
</reference>
<dbReference type="PANTHER" id="PTHR10805:SF0">
    <property type="entry name" value="COATOMER SUBUNIT EPSILON"/>
    <property type="match status" value="1"/>
</dbReference>
<dbReference type="EMBL" id="GBBM01005232">
    <property type="protein sequence ID" value="JAC30186.1"/>
    <property type="molecule type" value="mRNA"/>
</dbReference>
<evidence type="ECO:0000256" key="6">
    <source>
        <dbReference type="ARBA" id="ARBA00022448"/>
    </source>
</evidence>
<evidence type="ECO:0000256" key="14">
    <source>
        <dbReference type="ARBA" id="ARBA00031602"/>
    </source>
</evidence>
<evidence type="ECO:0000256" key="1">
    <source>
        <dbReference type="ARBA" id="ARBA00004255"/>
    </source>
</evidence>
<dbReference type="SUPFAM" id="SSF48452">
    <property type="entry name" value="TPR-like"/>
    <property type="match status" value="1"/>
</dbReference>
<dbReference type="GO" id="GO:0006891">
    <property type="term" value="P:intra-Golgi vesicle-mediated transport"/>
    <property type="evidence" value="ECO:0007669"/>
    <property type="project" value="TreeGrafter"/>
</dbReference>
<keyword evidence="11" id="KW-0472">Membrane</keyword>
<dbReference type="InterPro" id="IPR019734">
    <property type="entry name" value="TPR_rpt"/>
</dbReference>
<dbReference type="InterPro" id="IPR006822">
    <property type="entry name" value="Coatomer_esu"/>
</dbReference>
<keyword evidence="12" id="KW-0968">Cytoplasmic vesicle</keyword>
<dbReference type="Gene3D" id="1.25.40.10">
    <property type="entry name" value="Tetratricopeptide repeat domain"/>
    <property type="match status" value="1"/>
</dbReference>
<dbReference type="GO" id="GO:0000139">
    <property type="term" value="C:Golgi membrane"/>
    <property type="evidence" value="ECO:0007669"/>
    <property type="project" value="UniProtKB-SubCell"/>
</dbReference>
<dbReference type="GO" id="GO:0005198">
    <property type="term" value="F:structural molecule activity"/>
    <property type="evidence" value="ECO:0007669"/>
    <property type="project" value="InterPro"/>
</dbReference>
<dbReference type="InterPro" id="IPR011990">
    <property type="entry name" value="TPR-like_helical_dom_sf"/>
</dbReference>
<dbReference type="Pfam" id="PF04733">
    <property type="entry name" value="Coatomer_E"/>
    <property type="match status" value="1"/>
</dbReference>
<keyword evidence="10" id="KW-0333">Golgi apparatus</keyword>
<evidence type="ECO:0000256" key="10">
    <source>
        <dbReference type="ARBA" id="ARBA00023034"/>
    </source>
</evidence>